<name>A0A5N3ZYG5_PHOPY</name>
<dbReference type="InterPro" id="IPR001584">
    <property type="entry name" value="Integrase_cat-core"/>
</dbReference>
<dbReference type="PROSITE" id="PS50994">
    <property type="entry name" value="INTEGRASE"/>
    <property type="match status" value="1"/>
</dbReference>
<dbReference type="InterPro" id="IPR040676">
    <property type="entry name" value="DUF5641"/>
</dbReference>
<dbReference type="PANTHER" id="PTHR47331:SF1">
    <property type="entry name" value="GAG-LIKE PROTEIN"/>
    <property type="match status" value="1"/>
</dbReference>
<dbReference type="Pfam" id="PF03564">
    <property type="entry name" value="DUF1759"/>
    <property type="match status" value="1"/>
</dbReference>
<dbReference type="GO" id="GO:0015074">
    <property type="term" value="P:DNA integration"/>
    <property type="evidence" value="ECO:0007669"/>
    <property type="project" value="InterPro"/>
</dbReference>
<dbReference type="SUPFAM" id="SSF56672">
    <property type="entry name" value="DNA/RNA polymerases"/>
    <property type="match status" value="1"/>
</dbReference>
<dbReference type="Pfam" id="PF17921">
    <property type="entry name" value="Integrase_H2C2"/>
    <property type="match status" value="1"/>
</dbReference>
<dbReference type="Pfam" id="PF05380">
    <property type="entry name" value="Peptidase_A17"/>
    <property type="match status" value="1"/>
</dbReference>
<dbReference type="PANTHER" id="PTHR47331">
    <property type="entry name" value="PHD-TYPE DOMAIN-CONTAINING PROTEIN"/>
    <property type="match status" value="1"/>
</dbReference>
<accession>A0A5N3ZYG5</accession>
<dbReference type="InterPro" id="IPR036397">
    <property type="entry name" value="RNaseH_sf"/>
</dbReference>
<sequence length="1738" mass="198329">MAENHLKLLRCKRGGLKTQLTCFEKVLLNLNVDNLSSEMMLNLKQRLEKIEPLLDVFNDIQNELDLQLSTDDCEVSESEIEEREKFQNSYFSLCAKAKDLLLSQDDSRSHGSSQVNIAEADGSQRQPKFNIKLPAIKLPVFDGTFTSWRSFYDSFNSLIHSNTELTNVQKITYLKTSLKGEPHGLIATLETTDLNYEIAWNILLKRYNNKRRIINNHVQNILNIQVASRESASCLRDIINTIQMHVNCLASLDQATDQWDALLVPIILNKLDSQTIKEWETKLNNEGDNESVPTFSDLLEFLINKQNILETIAIKKSSESTRCQSIGSQSQVNSRNTTRSFATVESKCLICDANHSVLNCEKFLKLDIPARNKRIRELKSCINCFRKGHFVSNCKSTATCKKCNRKHHTLLHLETSNKIVSSNHSGTLVEEPQEEVTIVNTCVLPKGTETLLSTALVYIKDALGNFHKIRALLDSASQSCFITDDVCKKLKLKETAVNISVVGMGKGSLNVTNKVTVSFKSCHNNFGGTLQCLIVDKITSALPTCSFDANAISIPANIRIADPEFNKSQGVDMLIGASIFWSLVCVGQIQQNGLTYQKTKLGWVISGEIKDESFDEGNINISCLSLNSLSKSVERFWQTDEFCSAEKVLTAEQQYCEDYFNQTTKRDSSGRYIVKIPFKPTLNKLGDSYDTALNRFYALERRLNNNLELKLSYSNFLKEYITLNHMTKIEKDNQVAFYMPHHCVLRETSETTRLRVVFDGSCKLTNGLSINDVQWVGPKLQNEVVSIIARFRLYSYVLTGDITKMYRQIQIHPEHKKYQRILWRENESDELSVYQLNTVTYGTAASAPYLAIRCLIQTALDNEKEFGLEAQIIKEDFYVDDLITGSDNLQTLITIKRNIQQILFTAGFSLQKFKSNVKELRDDTDNKSLKLSDNQNKALGVGWNPKQDSFFYCFNFSEIPGQITKRTILATTAQMYDPLGLLAPIIITAKLMVQELWQIKLTWDESVPAYLHTKWLTFKTKLHYINEIIIPRQVLISDYKVVELHAFSDASQRAFGACLYLRSIDGYGRVKVALLAAKSRVAPLKNVTLPRLELSAAVLAAQLTDKFKNILRIDINKQYYWCDSMIVLAWLKNNPNKWQTYVANRVAEIQRFSNPENWYYVKSSDNAADLISRGMPPEQFVNIELWWKGPNWLSELEVPIMSVDNLVEYLPEQRKVKIQLFQTSTQENTFPFKNFSSLTRLKRVISYCMRFKKNCLAAKMKSEKSHGPLTVSELDGSLKRIILLIQQIAFKDDLKNLRVGKMVNKRSNLLSLTPFVDGEGLIRVGGRLTLSKFNFDKKHPIILPKSNHVTELLFKHQHEVMFHAGPNLVVAAIRERFWPVAAKNTAKKIIKNCVRCTRFNAKNMEQVMGYLPVQRTLAMYPFHSVGVDYAGPYFIKGKGSRGIIQNKAYICLFVCLSTKALHIELVTDLSTKSFLATLKRFVSRRGKPQNIFSDNGTTFIGANNELKELGNFLKTWSVEIEESLAMYNVKWHFIPPRSPNFGGLWEAGVKRVKFHLKRILKNTPLTYEEFTTILVQIESLLNSRPLTPLSSDPNDLEVLTPAHFLIGRSFLTIPEPDVSDIPENRLTRYQLLQKLHIQFWKKWSREYINQLQNKTKWKDGTYPIQIGTMVLLKEEQLPPADWRLARVTQVHPGPDGVVRVVTVKSKSGDFKRSVRKVCVLPIENQVTTTNEDRLSSEN</sequence>
<dbReference type="Gene3D" id="3.30.420.10">
    <property type="entry name" value="Ribonuclease H-like superfamily/Ribonuclease H"/>
    <property type="match status" value="1"/>
</dbReference>
<dbReference type="InterPro" id="IPR041588">
    <property type="entry name" value="Integrase_H2C2"/>
</dbReference>
<comment type="caution">
    <text evidence="2">The sequence shown here is derived from an EMBL/GenBank/DDBJ whole genome shotgun (WGS) entry which is preliminary data.</text>
</comment>
<evidence type="ECO:0000313" key="2">
    <source>
        <dbReference type="EMBL" id="KAB0790103.1"/>
    </source>
</evidence>
<dbReference type="InterPro" id="IPR005312">
    <property type="entry name" value="DUF1759"/>
</dbReference>
<feature type="domain" description="Integrase catalytic" evidence="1">
    <location>
        <begin position="1417"/>
        <end position="1609"/>
    </location>
</feature>
<dbReference type="InterPro" id="IPR021109">
    <property type="entry name" value="Peptidase_aspartic_dom_sf"/>
</dbReference>
<dbReference type="GO" id="GO:0042575">
    <property type="term" value="C:DNA polymerase complex"/>
    <property type="evidence" value="ECO:0007669"/>
    <property type="project" value="UniProtKB-ARBA"/>
</dbReference>
<dbReference type="InterPro" id="IPR008042">
    <property type="entry name" value="Retrotrans_Pao"/>
</dbReference>
<gene>
    <name evidence="2" type="ORF">PPYR_15580</name>
</gene>
<dbReference type="CDD" id="cd01644">
    <property type="entry name" value="RT_pepA17"/>
    <property type="match status" value="1"/>
</dbReference>
<protein>
    <recommendedName>
        <fullName evidence="1">Integrase catalytic domain-containing protein</fullName>
    </recommendedName>
</protein>
<reference evidence="2 3" key="1">
    <citation type="journal article" date="2018" name="Elife">
        <title>Firefly genomes illuminate parallel origins of bioluminescence in beetles.</title>
        <authorList>
            <person name="Fallon T.R."/>
            <person name="Lower S.E."/>
            <person name="Chang C.H."/>
            <person name="Bessho-Uehara M."/>
            <person name="Martin G.J."/>
            <person name="Bewick A.J."/>
            <person name="Behringer M."/>
            <person name="Debat H.J."/>
            <person name="Wong I."/>
            <person name="Day J.C."/>
            <person name="Suvorov A."/>
            <person name="Silva C.J."/>
            <person name="Stanger-Hall K.F."/>
            <person name="Hall D.W."/>
            <person name="Schmitz R.J."/>
            <person name="Nelson D.R."/>
            <person name="Lewis S.M."/>
            <person name="Shigenobu S."/>
            <person name="Bybee S.M."/>
            <person name="Larracuente A.M."/>
            <person name="Oba Y."/>
            <person name="Weng J.K."/>
        </authorList>
    </citation>
    <scope>NUCLEOTIDE SEQUENCE [LARGE SCALE GENOMIC DNA]</scope>
    <source>
        <strain evidence="2">1611_PpyrPB1</strain>
        <tissue evidence="2">Whole body</tissue>
    </source>
</reference>
<dbReference type="SUPFAM" id="SSF53098">
    <property type="entry name" value="Ribonuclease H-like"/>
    <property type="match status" value="1"/>
</dbReference>
<dbReference type="GO" id="GO:0071897">
    <property type="term" value="P:DNA biosynthetic process"/>
    <property type="evidence" value="ECO:0007669"/>
    <property type="project" value="UniProtKB-ARBA"/>
</dbReference>
<dbReference type="GO" id="GO:0003676">
    <property type="term" value="F:nucleic acid binding"/>
    <property type="evidence" value="ECO:0007669"/>
    <property type="project" value="InterPro"/>
</dbReference>
<dbReference type="Proteomes" id="UP000327044">
    <property type="component" value="Unassembled WGS sequence"/>
</dbReference>
<evidence type="ECO:0000313" key="3">
    <source>
        <dbReference type="Proteomes" id="UP000327044"/>
    </source>
</evidence>
<dbReference type="InterPro" id="IPR012337">
    <property type="entry name" value="RNaseH-like_sf"/>
</dbReference>
<dbReference type="InterPro" id="IPR043502">
    <property type="entry name" value="DNA/RNA_pol_sf"/>
</dbReference>
<organism evidence="2 3">
    <name type="scientific">Photinus pyralis</name>
    <name type="common">Common eastern firefly</name>
    <name type="synonym">Lampyris pyralis</name>
    <dbReference type="NCBI Taxonomy" id="7054"/>
    <lineage>
        <taxon>Eukaryota</taxon>
        <taxon>Metazoa</taxon>
        <taxon>Ecdysozoa</taxon>
        <taxon>Arthropoda</taxon>
        <taxon>Hexapoda</taxon>
        <taxon>Insecta</taxon>
        <taxon>Pterygota</taxon>
        <taxon>Neoptera</taxon>
        <taxon>Endopterygota</taxon>
        <taxon>Coleoptera</taxon>
        <taxon>Polyphaga</taxon>
        <taxon>Elateriformia</taxon>
        <taxon>Elateroidea</taxon>
        <taxon>Lampyridae</taxon>
        <taxon>Lampyrinae</taxon>
        <taxon>Photinus</taxon>
    </lineage>
</organism>
<dbReference type="Pfam" id="PF18701">
    <property type="entry name" value="DUF5641"/>
    <property type="match status" value="1"/>
</dbReference>
<evidence type="ECO:0000259" key="1">
    <source>
        <dbReference type="PROSITE" id="PS50994"/>
    </source>
</evidence>
<keyword evidence="3" id="KW-1185">Reference proteome</keyword>
<dbReference type="Gene3D" id="2.40.70.10">
    <property type="entry name" value="Acid Proteases"/>
    <property type="match status" value="1"/>
</dbReference>
<dbReference type="InParanoid" id="A0A5N3ZYG5"/>
<proteinExistence type="predicted"/>
<dbReference type="EMBL" id="VVIM01001918">
    <property type="protein sequence ID" value="KAB0790103.1"/>
    <property type="molecule type" value="Genomic_DNA"/>
</dbReference>